<reference evidence="2" key="1">
    <citation type="submission" date="2019-07" db="EMBL/GenBank/DDBJ databases">
        <authorList>
            <person name="Dittberner H."/>
        </authorList>
    </citation>
    <scope>NUCLEOTIDE SEQUENCE [LARGE SCALE GENOMIC DNA]</scope>
</reference>
<dbReference type="AlphaFoldDB" id="A0A565CTT4"/>
<accession>A0A565CTT4</accession>
<sequence>MGAVVDNLEDLINISLTYENPEFLEELDEIERTHLKGKSVMVSTSVPTDSEYESEEKVGDDSEENVRRDGNMDEIREDVGENVHPYNMDEIRVEGGENVHPYNMDDIRAESGENERHENMDKIREDGGENVHPYNMDEIQGEGGENVYPYNMDDIRAEGGENRRHENMDEYGSTLLDEEVGNNDEFGHHLVLENQT</sequence>
<evidence type="ECO:0000256" key="1">
    <source>
        <dbReference type="SAM" id="MobiDB-lite"/>
    </source>
</evidence>
<feature type="compositionally biased region" description="Basic and acidic residues" evidence="1">
    <location>
        <begin position="55"/>
        <end position="72"/>
    </location>
</feature>
<evidence type="ECO:0000313" key="2">
    <source>
        <dbReference type="EMBL" id="VVB17163.1"/>
    </source>
</evidence>
<name>A0A565CTT4_9BRAS</name>
<dbReference type="Proteomes" id="UP000489600">
    <property type="component" value="Unassembled WGS sequence"/>
</dbReference>
<proteinExistence type="predicted"/>
<organism evidence="2 3">
    <name type="scientific">Arabis nemorensis</name>
    <dbReference type="NCBI Taxonomy" id="586526"/>
    <lineage>
        <taxon>Eukaryota</taxon>
        <taxon>Viridiplantae</taxon>
        <taxon>Streptophyta</taxon>
        <taxon>Embryophyta</taxon>
        <taxon>Tracheophyta</taxon>
        <taxon>Spermatophyta</taxon>
        <taxon>Magnoliopsida</taxon>
        <taxon>eudicotyledons</taxon>
        <taxon>Gunneridae</taxon>
        <taxon>Pentapetalae</taxon>
        <taxon>rosids</taxon>
        <taxon>malvids</taxon>
        <taxon>Brassicales</taxon>
        <taxon>Brassicaceae</taxon>
        <taxon>Arabideae</taxon>
        <taxon>Arabis</taxon>
    </lineage>
</organism>
<gene>
    <name evidence="2" type="ORF">ANE_LOCUS27607</name>
</gene>
<keyword evidence="3" id="KW-1185">Reference proteome</keyword>
<evidence type="ECO:0000313" key="3">
    <source>
        <dbReference type="Proteomes" id="UP000489600"/>
    </source>
</evidence>
<feature type="region of interest" description="Disordered" evidence="1">
    <location>
        <begin position="94"/>
        <end position="152"/>
    </location>
</feature>
<comment type="caution">
    <text evidence="2">The sequence shown here is derived from an EMBL/GenBank/DDBJ whole genome shotgun (WGS) entry which is preliminary data.</text>
</comment>
<protein>
    <submittedName>
        <fullName evidence="2">Uncharacterized protein</fullName>
    </submittedName>
</protein>
<feature type="compositionally biased region" description="Basic and acidic residues" evidence="1">
    <location>
        <begin position="94"/>
        <end position="129"/>
    </location>
</feature>
<feature type="region of interest" description="Disordered" evidence="1">
    <location>
        <begin position="41"/>
        <end position="72"/>
    </location>
</feature>
<dbReference type="EMBL" id="CABITT030000008">
    <property type="protein sequence ID" value="VVB17163.1"/>
    <property type="molecule type" value="Genomic_DNA"/>
</dbReference>